<keyword evidence="6 7" id="KW-0472">Membrane</keyword>
<gene>
    <name evidence="10" type="ORF">ZRA01_31890</name>
</gene>
<evidence type="ECO:0000256" key="5">
    <source>
        <dbReference type="ARBA" id="ARBA00022989"/>
    </source>
</evidence>
<feature type="transmembrane region" description="Helical" evidence="7">
    <location>
        <begin position="114"/>
        <end position="136"/>
    </location>
</feature>
<dbReference type="GO" id="GO:0006882">
    <property type="term" value="P:intracellular zinc ion homeostasis"/>
    <property type="evidence" value="ECO:0007669"/>
    <property type="project" value="TreeGrafter"/>
</dbReference>
<dbReference type="NCBIfam" id="TIGR01297">
    <property type="entry name" value="CDF"/>
    <property type="match status" value="1"/>
</dbReference>
<dbReference type="Pfam" id="PF16916">
    <property type="entry name" value="ZT_dimer"/>
    <property type="match status" value="1"/>
</dbReference>
<dbReference type="PANTHER" id="PTHR43840">
    <property type="entry name" value="MITOCHONDRIAL METAL TRANSPORTER 1-RELATED"/>
    <property type="match status" value="1"/>
</dbReference>
<feature type="transmembrane region" description="Helical" evidence="7">
    <location>
        <begin position="84"/>
        <end position="102"/>
    </location>
</feature>
<dbReference type="GO" id="GO:0015341">
    <property type="term" value="F:zinc efflux antiporter activity"/>
    <property type="evidence" value="ECO:0007669"/>
    <property type="project" value="TreeGrafter"/>
</dbReference>
<evidence type="ECO:0000256" key="3">
    <source>
        <dbReference type="ARBA" id="ARBA00022448"/>
    </source>
</evidence>
<dbReference type="Gene3D" id="1.20.1510.10">
    <property type="entry name" value="Cation efflux protein transmembrane domain"/>
    <property type="match status" value="1"/>
</dbReference>
<dbReference type="SUPFAM" id="SSF160240">
    <property type="entry name" value="Cation efflux protein cytoplasmic domain-like"/>
    <property type="match status" value="1"/>
</dbReference>
<dbReference type="EMBL" id="BJNV01000066">
    <property type="protein sequence ID" value="GEC97116.1"/>
    <property type="molecule type" value="Genomic_DNA"/>
</dbReference>
<feature type="domain" description="Cation efflux protein cytoplasmic" evidence="9">
    <location>
        <begin position="218"/>
        <end position="288"/>
    </location>
</feature>
<evidence type="ECO:0000256" key="2">
    <source>
        <dbReference type="ARBA" id="ARBA00008114"/>
    </source>
</evidence>
<feature type="transmembrane region" description="Helical" evidence="7">
    <location>
        <begin position="12"/>
        <end position="34"/>
    </location>
</feature>
<feature type="domain" description="Cation efflux protein transmembrane" evidence="8">
    <location>
        <begin position="14"/>
        <end position="207"/>
    </location>
</feature>
<evidence type="ECO:0000259" key="9">
    <source>
        <dbReference type="Pfam" id="PF16916"/>
    </source>
</evidence>
<dbReference type="InterPro" id="IPR002524">
    <property type="entry name" value="Cation_efflux"/>
</dbReference>
<feature type="transmembrane region" description="Helical" evidence="7">
    <location>
        <begin position="46"/>
        <end position="63"/>
    </location>
</feature>
<dbReference type="SUPFAM" id="SSF161111">
    <property type="entry name" value="Cation efflux protein transmembrane domain-like"/>
    <property type="match status" value="1"/>
</dbReference>
<evidence type="ECO:0000256" key="1">
    <source>
        <dbReference type="ARBA" id="ARBA00004141"/>
    </source>
</evidence>
<dbReference type="GO" id="GO:0015086">
    <property type="term" value="F:cadmium ion transmembrane transporter activity"/>
    <property type="evidence" value="ECO:0007669"/>
    <property type="project" value="TreeGrafter"/>
</dbReference>
<comment type="caution">
    <text evidence="10">The sequence shown here is derived from an EMBL/GenBank/DDBJ whole genome shotgun (WGS) entry which is preliminary data.</text>
</comment>
<evidence type="ECO:0000313" key="10">
    <source>
        <dbReference type="EMBL" id="GEC97116.1"/>
    </source>
</evidence>
<keyword evidence="5 7" id="KW-1133">Transmembrane helix</keyword>
<dbReference type="Pfam" id="PF01545">
    <property type="entry name" value="Cation_efflux"/>
    <property type="match status" value="1"/>
</dbReference>
<proteinExistence type="inferred from homology"/>
<evidence type="ECO:0000313" key="11">
    <source>
        <dbReference type="Proteomes" id="UP000318422"/>
    </source>
</evidence>
<name>A0A4Y4CXV1_ZOORA</name>
<keyword evidence="4 7" id="KW-0812">Transmembrane</keyword>
<evidence type="ECO:0000256" key="4">
    <source>
        <dbReference type="ARBA" id="ARBA00022692"/>
    </source>
</evidence>
<evidence type="ECO:0000256" key="6">
    <source>
        <dbReference type="ARBA" id="ARBA00023136"/>
    </source>
</evidence>
<dbReference type="GO" id="GO:0005886">
    <property type="term" value="C:plasma membrane"/>
    <property type="evidence" value="ECO:0007669"/>
    <property type="project" value="TreeGrafter"/>
</dbReference>
<dbReference type="InterPro" id="IPR050291">
    <property type="entry name" value="CDF_Transporter"/>
</dbReference>
<organism evidence="10 11">
    <name type="scientific">Zoogloea ramigera</name>
    <dbReference type="NCBI Taxonomy" id="350"/>
    <lineage>
        <taxon>Bacteria</taxon>
        <taxon>Pseudomonadati</taxon>
        <taxon>Pseudomonadota</taxon>
        <taxon>Betaproteobacteria</taxon>
        <taxon>Rhodocyclales</taxon>
        <taxon>Zoogloeaceae</taxon>
        <taxon>Zoogloea</taxon>
    </lineage>
</organism>
<dbReference type="InterPro" id="IPR058533">
    <property type="entry name" value="Cation_efflux_TM"/>
</dbReference>
<comment type="similarity">
    <text evidence="2">Belongs to the cation diffusion facilitator (CDF) transporter (TC 2.A.4) family.</text>
</comment>
<dbReference type="Gene3D" id="3.30.70.1350">
    <property type="entry name" value="Cation efflux protein, cytoplasmic domain"/>
    <property type="match status" value="1"/>
</dbReference>
<protein>
    <submittedName>
        <fullName evidence="10">Transporter</fullName>
    </submittedName>
</protein>
<evidence type="ECO:0000259" key="8">
    <source>
        <dbReference type="Pfam" id="PF01545"/>
    </source>
</evidence>
<comment type="subcellular location">
    <subcellularLocation>
        <location evidence="1">Membrane</location>
        <topology evidence="1">Multi-pass membrane protein</topology>
    </subcellularLocation>
</comment>
<keyword evidence="3" id="KW-0813">Transport</keyword>
<dbReference type="GO" id="GO:0015093">
    <property type="term" value="F:ferrous iron transmembrane transporter activity"/>
    <property type="evidence" value="ECO:0007669"/>
    <property type="project" value="TreeGrafter"/>
</dbReference>
<dbReference type="Proteomes" id="UP000318422">
    <property type="component" value="Unassembled WGS sequence"/>
</dbReference>
<dbReference type="AlphaFoldDB" id="A0A4Y4CXV1"/>
<dbReference type="InterPro" id="IPR027470">
    <property type="entry name" value="Cation_efflux_CTD"/>
</dbReference>
<accession>A0A4Y4CXV1</accession>
<sequence length="290" mass="31513">MISLQRMDRHHFAWLSIAAAVFTIALKTLAWWITGSVGLLSDALESFVNLAGASFALWMILVTRAPPDRQHPFGHGKAEYFSSGFEGILIFGAAFAIIWTAIERLLAPQPIESPGWGLAWSAAATGINFAVARVLAQAGERFNSIALRADSRHLMTDVWTSFGVIAGVALVAWTGWLRLDPLIAIVVGLNITREAWHLMRESVDGLMDRSLDRDAIARAGRVLAGFKPRGVAFEGLRTRRAGASAFVQVVVRVPGDWTVRDGHALLDEIEAALVAELPGVEVTTHLEPMA</sequence>
<evidence type="ECO:0000256" key="7">
    <source>
        <dbReference type="SAM" id="Phobius"/>
    </source>
</evidence>
<dbReference type="PANTHER" id="PTHR43840:SF15">
    <property type="entry name" value="MITOCHONDRIAL METAL TRANSPORTER 1-RELATED"/>
    <property type="match status" value="1"/>
</dbReference>
<feature type="transmembrane region" description="Helical" evidence="7">
    <location>
        <begin position="157"/>
        <end position="176"/>
    </location>
</feature>
<dbReference type="InterPro" id="IPR036837">
    <property type="entry name" value="Cation_efflux_CTD_sf"/>
</dbReference>
<keyword evidence="11" id="KW-1185">Reference proteome</keyword>
<dbReference type="InterPro" id="IPR027469">
    <property type="entry name" value="Cation_efflux_TMD_sf"/>
</dbReference>
<reference evidence="10 11" key="1">
    <citation type="submission" date="2019-06" db="EMBL/GenBank/DDBJ databases">
        <title>Whole genome shotgun sequence of Zoogloea ramigera NBRC 15342.</title>
        <authorList>
            <person name="Hosoyama A."/>
            <person name="Uohara A."/>
            <person name="Ohji S."/>
            <person name="Ichikawa N."/>
        </authorList>
    </citation>
    <scope>NUCLEOTIDE SEQUENCE [LARGE SCALE GENOMIC DNA]</scope>
    <source>
        <strain evidence="10 11">NBRC 15342</strain>
    </source>
</reference>
<dbReference type="RefSeq" id="WP_246093704.1">
    <property type="nucleotide sequence ID" value="NZ_BJNV01000066.1"/>
</dbReference>